<evidence type="ECO:0000256" key="4">
    <source>
        <dbReference type="ARBA" id="ARBA00023139"/>
    </source>
</evidence>
<dbReference type="Proteomes" id="UP000282076">
    <property type="component" value="Unassembled WGS sequence"/>
</dbReference>
<dbReference type="EMBL" id="RBZM01000003">
    <property type="protein sequence ID" value="RKP56273.1"/>
    <property type="molecule type" value="Genomic_DNA"/>
</dbReference>
<keyword evidence="2 7" id="KW-0732">Signal</keyword>
<evidence type="ECO:0000256" key="7">
    <source>
        <dbReference type="SAM" id="SignalP"/>
    </source>
</evidence>
<comment type="caution">
    <text evidence="8">The sequence shown here is derived from an EMBL/GenBank/DDBJ whole genome shotgun (WGS) entry which is preliminary data.</text>
</comment>
<evidence type="ECO:0000256" key="2">
    <source>
        <dbReference type="ARBA" id="ARBA00022729"/>
    </source>
</evidence>
<dbReference type="SUPFAM" id="SSF53850">
    <property type="entry name" value="Periplasmic binding protein-like II"/>
    <property type="match status" value="1"/>
</dbReference>
<keyword evidence="9" id="KW-1185">Reference proteome</keyword>
<dbReference type="RefSeq" id="WP_120975240.1">
    <property type="nucleotide sequence ID" value="NZ_RBZM01000003.1"/>
</dbReference>
<feature type="region of interest" description="Disordered" evidence="6">
    <location>
        <begin position="34"/>
        <end position="62"/>
    </location>
</feature>
<feature type="signal peptide" evidence="7">
    <location>
        <begin position="1"/>
        <end position="25"/>
    </location>
</feature>
<keyword evidence="1" id="KW-1003">Cell membrane</keyword>
<accession>A0A494Y6Q9</accession>
<proteinExistence type="predicted"/>
<dbReference type="PANTHER" id="PTHR43649:SF33">
    <property type="entry name" value="POLYGALACTURONAN_RHAMNOGALACTURONAN-BINDING PROTEIN YTCQ"/>
    <property type="match status" value="1"/>
</dbReference>
<organism evidence="8 9">
    <name type="scientific">Cohnella endophytica</name>
    <dbReference type="NCBI Taxonomy" id="2419778"/>
    <lineage>
        <taxon>Bacteria</taxon>
        <taxon>Bacillati</taxon>
        <taxon>Bacillota</taxon>
        <taxon>Bacilli</taxon>
        <taxon>Bacillales</taxon>
        <taxon>Paenibacillaceae</taxon>
        <taxon>Cohnella</taxon>
    </lineage>
</organism>
<evidence type="ECO:0000256" key="1">
    <source>
        <dbReference type="ARBA" id="ARBA00022475"/>
    </source>
</evidence>
<evidence type="ECO:0000256" key="6">
    <source>
        <dbReference type="SAM" id="MobiDB-lite"/>
    </source>
</evidence>
<dbReference type="InterPro" id="IPR050490">
    <property type="entry name" value="Bact_solute-bd_prot1"/>
</dbReference>
<evidence type="ECO:0000256" key="5">
    <source>
        <dbReference type="ARBA" id="ARBA00023288"/>
    </source>
</evidence>
<dbReference type="Pfam" id="PF01547">
    <property type="entry name" value="SBP_bac_1"/>
    <property type="match status" value="1"/>
</dbReference>
<dbReference type="OrthoDB" id="9798191at2"/>
<sequence length="476" mass="51390">MALKKKVIRTASLSIAMASIMSLLAACGGNNNASSSPSSSDLSANASPSVAPSASATASPSASASSAEPVTLTYWTWDPPSSVLQPILDKFQADYPNITVKLSVWDQQNSSGYQQKMPLGLSTGEDIDVVGVQGGGMGKQIEQYLLPLDDLLAASVGDDWQNKLTPNSVKQLKTQVDGDATLFISQGSVGSMVMYYNKDILDQLGVAVPKTYDDLKVVVQAIKDKKMNIIPVAVNGKDGWTLDEVAWTIAGQQSDLYNRWRYNQGGKFDSPEYIQALTGFKKLFDDGIFSKKDVMDLDYNRSKSLFTSGKAAFFIQGTWEAAMISDAYRKENKININDIGIIPIPSIEAGGKASIRAFIDNGLGIVKTSKHPREAMELIKYLTFGAGDDAINSQFRFVSNKSDAAVDPSILTTPTAQESYQTLVDLISNAPTDRNNNSPFSNVAGDNLIKMILNKVSPENTAKAIQAEFDKGKMPN</sequence>
<dbReference type="InterPro" id="IPR006059">
    <property type="entry name" value="SBP"/>
</dbReference>
<gene>
    <name evidence="8" type="ORF">D7Z26_06460</name>
</gene>
<evidence type="ECO:0000313" key="8">
    <source>
        <dbReference type="EMBL" id="RKP56273.1"/>
    </source>
</evidence>
<evidence type="ECO:0000256" key="3">
    <source>
        <dbReference type="ARBA" id="ARBA00023136"/>
    </source>
</evidence>
<dbReference type="PANTHER" id="PTHR43649">
    <property type="entry name" value="ARABINOSE-BINDING PROTEIN-RELATED"/>
    <property type="match status" value="1"/>
</dbReference>
<protein>
    <submittedName>
        <fullName evidence="8">Extracellular solute-binding protein</fullName>
    </submittedName>
</protein>
<reference evidence="8 9" key="1">
    <citation type="submission" date="2018-10" db="EMBL/GenBank/DDBJ databases">
        <title>Cohnella sp. M2MS4P-1, whole genome shotgun sequence.</title>
        <authorList>
            <person name="Tuo L."/>
        </authorList>
    </citation>
    <scope>NUCLEOTIDE SEQUENCE [LARGE SCALE GENOMIC DNA]</scope>
    <source>
        <strain evidence="8 9">M2MS4P-1</strain>
    </source>
</reference>
<name>A0A494Y6Q9_9BACL</name>
<keyword evidence="4" id="KW-0564">Palmitate</keyword>
<dbReference type="Gene3D" id="3.40.190.10">
    <property type="entry name" value="Periplasmic binding protein-like II"/>
    <property type="match status" value="1"/>
</dbReference>
<keyword evidence="5" id="KW-0449">Lipoprotein</keyword>
<dbReference type="AlphaFoldDB" id="A0A494Y6Q9"/>
<keyword evidence="3" id="KW-0472">Membrane</keyword>
<evidence type="ECO:0000313" key="9">
    <source>
        <dbReference type="Proteomes" id="UP000282076"/>
    </source>
</evidence>
<feature type="chain" id="PRO_5038511652" evidence="7">
    <location>
        <begin position="26"/>
        <end position="476"/>
    </location>
</feature>
<dbReference type="PROSITE" id="PS51257">
    <property type="entry name" value="PROKAR_LIPOPROTEIN"/>
    <property type="match status" value="1"/>
</dbReference>